<dbReference type="InterPro" id="IPR026002">
    <property type="entry name" value="ATC_hydrolase-like"/>
</dbReference>
<gene>
    <name evidence="2" type="ORF">C8D89_11173</name>
</gene>
<dbReference type="GO" id="GO:0016787">
    <property type="term" value="F:hydrolase activity"/>
    <property type="evidence" value="ECO:0007669"/>
    <property type="project" value="UniProtKB-KW"/>
</dbReference>
<name>A0A2U1F6C7_9PSEU</name>
<evidence type="ECO:0000313" key="2">
    <source>
        <dbReference type="EMBL" id="PVZ07702.1"/>
    </source>
</evidence>
<protein>
    <submittedName>
        <fullName evidence="2">L-2-amino-thiazoline-4-carboxylic acid hydrolase-like protein</fullName>
    </submittedName>
</protein>
<dbReference type="EMBL" id="QEKW01000011">
    <property type="protein sequence ID" value="PVZ07702.1"/>
    <property type="molecule type" value="Genomic_DNA"/>
</dbReference>
<sequence length="218" mass="24223">MRASDAPHDHGPAPLSERPDRGRIASAEATEIVARVRRHYTAEVAQLGEQATWGSRLLTRTACLTLAVKRSLEEQGVDPAEALRIAADVNWRCYRSVANLSASVVRWVVRDPATRLRINVRLEQGFPYNDPGFEHVRVGPYAYDVRRCPMADFLVARGERELCLRAFCGMDFPRVEELWGARLTRTTTLAAGDDACRFRYEPVTAASRSAGTGAPVRA</sequence>
<dbReference type="RefSeq" id="WP_116709764.1">
    <property type="nucleotide sequence ID" value="NZ_QEKW01000011.1"/>
</dbReference>
<comment type="caution">
    <text evidence="2">The sequence shown here is derived from an EMBL/GenBank/DDBJ whole genome shotgun (WGS) entry which is preliminary data.</text>
</comment>
<dbReference type="OrthoDB" id="9795390at2"/>
<keyword evidence="3" id="KW-1185">Reference proteome</keyword>
<feature type="region of interest" description="Disordered" evidence="1">
    <location>
        <begin position="1"/>
        <end position="22"/>
    </location>
</feature>
<dbReference type="Proteomes" id="UP000245639">
    <property type="component" value="Unassembled WGS sequence"/>
</dbReference>
<dbReference type="AlphaFoldDB" id="A0A2U1F6C7"/>
<evidence type="ECO:0000256" key="1">
    <source>
        <dbReference type="SAM" id="MobiDB-lite"/>
    </source>
</evidence>
<organism evidence="2 3">
    <name type="scientific">Actinomycetospora cinnamomea</name>
    <dbReference type="NCBI Taxonomy" id="663609"/>
    <lineage>
        <taxon>Bacteria</taxon>
        <taxon>Bacillati</taxon>
        <taxon>Actinomycetota</taxon>
        <taxon>Actinomycetes</taxon>
        <taxon>Pseudonocardiales</taxon>
        <taxon>Pseudonocardiaceae</taxon>
        <taxon>Actinomycetospora</taxon>
    </lineage>
</organism>
<dbReference type="Pfam" id="PF14196">
    <property type="entry name" value="ATC_hydrolase"/>
    <property type="match status" value="1"/>
</dbReference>
<keyword evidence="2" id="KW-0378">Hydrolase</keyword>
<proteinExistence type="predicted"/>
<accession>A0A2U1F6C7</accession>
<reference evidence="2 3" key="1">
    <citation type="submission" date="2018-04" db="EMBL/GenBank/DDBJ databases">
        <title>Genomic Encyclopedia of Type Strains, Phase IV (KMG-IV): sequencing the most valuable type-strain genomes for metagenomic binning, comparative biology and taxonomic classification.</title>
        <authorList>
            <person name="Goeker M."/>
        </authorList>
    </citation>
    <scope>NUCLEOTIDE SEQUENCE [LARGE SCALE GENOMIC DNA]</scope>
    <source>
        <strain evidence="2 3">DSM 45771</strain>
    </source>
</reference>
<evidence type="ECO:0000313" key="3">
    <source>
        <dbReference type="Proteomes" id="UP000245639"/>
    </source>
</evidence>